<dbReference type="RefSeq" id="WP_282300538.1">
    <property type="nucleotide sequence ID" value="NZ_CP124616.1"/>
</dbReference>
<dbReference type="EMBL" id="CP124616">
    <property type="protein sequence ID" value="WGW03908.1"/>
    <property type="molecule type" value="Genomic_DNA"/>
</dbReference>
<organism evidence="1 2">
    <name type="scientific">Tropicibacter oceani</name>
    <dbReference type="NCBI Taxonomy" id="3058420"/>
    <lineage>
        <taxon>Bacteria</taxon>
        <taxon>Pseudomonadati</taxon>
        <taxon>Pseudomonadota</taxon>
        <taxon>Alphaproteobacteria</taxon>
        <taxon>Rhodobacterales</taxon>
        <taxon>Roseobacteraceae</taxon>
        <taxon>Tropicibacter</taxon>
    </lineage>
</organism>
<accession>A0ABY8QIU3</accession>
<name>A0ABY8QIU3_9RHOB</name>
<keyword evidence="2" id="KW-1185">Reference proteome</keyword>
<evidence type="ECO:0000313" key="2">
    <source>
        <dbReference type="Proteomes" id="UP001241605"/>
    </source>
</evidence>
<dbReference type="Proteomes" id="UP001241605">
    <property type="component" value="Chromosome"/>
</dbReference>
<reference evidence="1 2" key="1">
    <citation type="submission" date="2023-05" db="EMBL/GenBank/DDBJ databases">
        <title>YMD87, complete Genome.</title>
        <authorList>
            <person name="Zhang J."/>
            <person name="Xu X."/>
        </authorList>
    </citation>
    <scope>NUCLEOTIDE SEQUENCE [LARGE SCALE GENOMIC DNA]</scope>
    <source>
        <strain evidence="1 2">YMD87</strain>
    </source>
</reference>
<sequence>MSGDPLKFQSPEELEKLLGALSLRLHYINRVAAGESTFHWWYAELLAAVAQLAPLLDDKEIRQDFGDGWTAGRDPDPRARLLALIEQGLPTR</sequence>
<proteinExistence type="predicted"/>
<evidence type="ECO:0000313" key="1">
    <source>
        <dbReference type="EMBL" id="WGW03908.1"/>
    </source>
</evidence>
<protein>
    <submittedName>
        <fullName evidence="1">Uncharacterized protein</fullName>
    </submittedName>
</protein>
<gene>
    <name evidence="1" type="ORF">QF118_18635</name>
</gene>